<dbReference type="InterPro" id="IPR021344">
    <property type="entry name" value="DUF2970"/>
</dbReference>
<dbReference type="Pfam" id="PF11174">
    <property type="entry name" value="DUF2970"/>
    <property type="match status" value="1"/>
</dbReference>
<evidence type="ECO:0000313" key="2">
    <source>
        <dbReference type="EMBL" id="MBD7961017.1"/>
    </source>
</evidence>
<gene>
    <name evidence="2" type="ORF">H9646_11015</name>
</gene>
<evidence type="ECO:0000313" key="3">
    <source>
        <dbReference type="Proteomes" id="UP000634919"/>
    </source>
</evidence>
<organism evidence="2 3">
    <name type="scientific">Comamonas avium</name>
    <dbReference type="NCBI Taxonomy" id="2762231"/>
    <lineage>
        <taxon>Bacteria</taxon>
        <taxon>Pseudomonadati</taxon>
        <taxon>Pseudomonadota</taxon>
        <taxon>Betaproteobacteria</taxon>
        <taxon>Burkholderiales</taxon>
        <taxon>Comamonadaceae</taxon>
        <taxon>Comamonas</taxon>
    </lineage>
</organism>
<comment type="caution">
    <text evidence="2">The sequence shown here is derived from an EMBL/GenBank/DDBJ whole genome shotgun (WGS) entry which is preliminary data.</text>
</comment>
<keyword evidence="3" id="KW-1185">Reference proteome</keyword>
<evidence type="ECO:0000256" key="1">
    <source>
        <dbReference type="SAM" id="Phobius"/>
    </source>
</evidence>
<keyword evidence="1" id="KW-0472">Membrane</keyword>
<proteinExistence type="predicted"/>
<keyword evidence="1" id="KW-0812">Transmembrane</keyword>
<keyword evidence="1" id="KW-1133">Transmembrane helix</keyword>
<reference evidence="2 3" key="1">
    <citation type="submission" date="2020-08" db="EMBL/GenBank/DDBJ databases">
        <title>A Genomic Blueprint of the Chicken Gut Microbiome.</title>
        <authorList>
            <person name="Gilroy R."/>
            <person name="Ravi A."/>
            <person name="Getino M."/>
            <person name="Pursley I."/>
            <person name="Horton D.L."/>
            <person name="Alikhan N.-F."/>
            <person name="Baker D."/>
            <person name="Gharbi K."/>
            <person name="Hall N."/>
            <person name="Watson M."/>
            <person name="Adriaenssens E.M."/>
            <person name="Foster-Nyarko E."/>
            <person name="Jarju S."/>
            <person name="Secka A."/>
            <person name="Antonio M."/>
            <person name="Oren A."/>
            <person name="Chaudhuri R."/>
            <person name="La Ragione R.M."/>
            <person name="Hildebrand F."/>
            <person name="Pallen M.J."/>
        </authorList>
    </citation>
    <scope>NUCLEOTIDE SEQUENCE [LARGE SCALE GENOMIC DNA]</scope>
    <source>
        <strain evidence="2 3">Sa2CVA6</strain>
    </source>
</reference>
<name>A0ABR8SC28_9BURK</name>
<accession>A0ABR8SC28</accession>
<dbReference type="EMBL" id="JACSQK010000005">
    <property type="protein sequence ID" value="MBD7961017.1"/>
    <property type="molecule type" value="Genomic_DNA"/>
</dbReference>
<dbReference type="Proteomes" id="UP000634919">
    <property type="component" value="Unassembled WGS sequence"/>
</dbReference>
<protein>
    <submittedName>
        <fullName evidence="2">DUF2970 domain-containing protein</fullName>
    </submittedName>
</protein>
<sequence length="49" mass="5390">MAWAFLGVRKGSEWRSDSAQMTPLLVVSVGLVAIFVFVLLLIGIVNWVV</sequence>
<feature type="transmembrane region" description="Helical" evidence="1">
    <location>
        <begin position="21"/>
        <end position="48"/>
    </location>
</feature>